<evidence type="ECO:0000313" key="4">
    <source>
        <dbReference type="Proteomes" id="UP000431901"/>
    </source>
</evidence>
<organism evidence="3 4">
    <name type="scientific">Actinomadura rayongensis</name>
    <dbReference type="NCBI Taxonomy" id="1429076"/>
    <lineage>
        <taxon>Bacteria</taxon>
        <taxon>Bacillati</taxon>
        <taxon>Actinomycetota</taxon>
        <taxon>Actinomycetes</taxon>
        <taxon>Streptosporangiales</taxon>
        <taxon>Thermomonosporaceae</taxon>
        <taxon>Actinomadura</taxon>
    </lineage>
</organism>
<dbReference type="Gene3D" id="3.40.50.2020">
    <property type="match status" value="1"/>
</dbReference>
<evidence type="ECO:0000256" key="1">
    <source>
        <dbReference type="ARBA" id="ARBA00008007"/>
    </source>
</evidence>
<accession>A0A6I4W5R2</accession>
<feature type="domain" description="Phosphoribosyltransferase" evidence="2">
    <location>
        <begin position="40"/>
        <end position="96"/>
    </location>
</feature>
<comment type="caution">
    <text evidence="3">The sequence shown here is derived from an EMBL/GenBank/DDBJ whole genome shotgun (WGS) entry which is preliminary data.</text>
</comment>
<reference evidence="3 4" key="1">
    <citation type="submission" date="2019-12" db="EMBL/GenBank/DDBJ databases">
        <title>Nocardia macrotermitis sp. nov. and Nocardia aurantia sp. nov., isolated from the gut of the fungus growing-termite Macrotermes natalensis.</title>
        <authorList>
            <person name="Christine B."/>
            <person name="Rene B."/>
        </authorList>
    </citation>
    <scope>NUCLEOTIDE SEQUENCE [LARGE SCALE GENOMIC DNA]</scope>
    <source>
        <strain evidence="3 4">DSM 102126</strain>
    </source>
</reference>
<dbReference type="InterPro" id="IPR051910">
    <property type="entry name" value="ComF/GntX_DNA_util-trans"/>
</dbReference>
<dbReference type="OrthoDB" id="5244859at2"/>
<evidence type="ECO:0000313" key="3">
    <source>
        <dbReference type="EMBL" id="MXQ64613.1"/>
    </source>
</evidence>
<dbReference type="PANTHER" id="PTHR47505:SF1">
    <property type="entry name" value="DNA UTILIZATION PROTEIN YHGH"/>
    <property type="match status" value="1"/>
</dbReference>
<dbReference type="CDD" id="cd06223">
    <property type="entry name" value="PRTases_typeI"/>
    <property type="match status" value="1"/>
</dbReference>
<sequence>MLNVARTAVRTLTNEGLPLVLTTALRQTRPVADQAALSRTERVANVKGALTAAHPLDGARVIVVDDIVTTGATLTEAVCTLHRAGAHVLAAATIAATTRTT</sequence>
<dbReference type="Pfam" id="PF00156">
    <property type="entry name" value="Pribosyltran"/>
    <property type="match status" value="1"/>
</dbReference>
<protein>
    <recommendedName>
        <fullName evidence="2">Phosphoribosyltransferase domain-containing protein</fullName>
    </recommendedName>
</protein>
<evidence type="ECO:0000259" key="2">
    <source>
        <dbReference type="Pfam" id="PF00156"/>
    </source>
</evidence>
<gene>
    <name evidence="3" type="ORF">GQ466_11245</name>
</gene>
<dbReference type="AlphaFoldDB" id="A0A6I4W5R2"/>
<dbReference type="InterPro" id="IPR029057">
    <property type="entry name" value="PRTase-like"/>
</dbReference>
<proteinExistence type="inferred from homology"/>
<dbReference type="EMBL" id="WUTW01000002">
    <property type="protein sequence ID" value="MXQ64613.1"/>
    <property type="molecule type" value="Genomic_DNA"/>
</dbReference>
<dbReference type="InterPro" id="IPR000836">
    <property type="entry name" value="PRTase_dom"/>
</dbReference>
<comment type="similarity">
    <text evidence="1">Belongs to the ComF/GntX family.</text>
</comment>
<keyword evidence="4" id="KW-1185">Reference proteome</keyword>
<dbReference type="Proteomes" id="UP000431901">
    <property type="component" value="Unassembled WGS sequence"/>
</dbReference>
<dbReference type="PANTHER" id="PTHR47505">
    <property type="entry name" value="DNA UTILIZATION PROTEIN YHGH"/>
    <property type="match status" value="1"/>
</dbReference>
<dbReference type="SUPFAM" id="SSF53271">
    <property type="entry name" value="PRTase-like"/>
    <property type="match status" value="1"/>
</dbReference>
<name>A0A6I4W5R2_9ACTN</name>